<keyword evidence="4" id="KW-0234">DNA repair</keyword>
<feature type="region of interest" description="Disordered" evidence="6">
    <location>
        <begin position="175"/>
        <end position="197"/>
    </location>
</feature>
<protein>
    <recommendedName>
        <fullName evidence="7">DNA repair metallo-beta-lactamase domain-containing protein</fullName>
    </recommendedName>
</protein>
<feature type="domain" description="DNA repair metallo-beta-lactamase" evidence="7">
    <location>
        <begin position="661"/>
        <end position="787"/>
    </location>
</feature>
<evidence type="ECO:0000256" key="3">
    <source>
        <dbReference type="ARBA" id="ARBA00022763"/>
    </source>
</evidence>
<dbReference type="PANTHER" id="PTHR23240">
    <property type="entry name" value="DNA CROSS-LINK REPAIR PROTEIN PSO2/SNM1-RELATED"/>
    <property type="match status" value="1"/>
</dbReference>
<keyword evidence="9" id="KW-1185">Reference proteome</keyword>
<comment type="similarity">
    <text evidence="2">Belongs to the DNA repair metallo-beta-lactamase (DRMBL) family.</text>
</comment>
<evidence type="ECO:0000259" key="7">
    <source>
        <dbReference type="Pfam" id="PF07522"/>
    </source>
</evidence>
<reference evidence="9" key="1">
    <citation type="submission" date="2024-04" db="EMBL/GenBank/DDBJ databases">
        <authorList>
            <person name="Shaw F."/>
            <person name="Minotto A."/>
        </authorList>
    </citation>
    <scope>NUCLEOTIDE SEQUENCE [LARGE SCALE GENOMIC DNA]</scope>
</reference>
<evidence type="ECO:0000256" key="4">
    <source>
        <dbReference type="ARBA" id="ARBA00023204"/>
    </source>
</evidence>
<keyword evidence="3" id="KW-0227">DNA damage</keyword>
<feature type="region of interest" description="Disordered" evidence="6">
    <location>
        <begin position="1"/>
        <end position="46"/>
    </location>
</feature>
<evidence type="ECO:0000256" key="6">
    <source>
        <dbReference type="SAM" id="MobiDB-lite"/>
    </source>
</evidence>
<gene>
    <name evidence="8" type="ORF">GFSPODELE1_LOCUS9639</name>
</gene>
<organism evidence="8 9">
    <name type="scientific">Somion occarium</name>
    <dbReference type="NCBI Taxonomy" id="3059160"/>
    <lineage>
        <taxon>Eukaryota</taxon>
        <taxon>Fungi</taxon>
        <taxon>Dikarya</taxon>
        <taxon>Basidiomycota</taxon>
        <taxon>Agaricomycotina</taxon>
        <taxon>Agaricomycetes</taxon>
        <taxon>Polyporales</taxon>
        <taxon>Cerrenaceae</taxon>
        <taxon>Somion</taxon>
    </lineage>
</organism>
<dbReference type="EMBL" id="OZ037951">
    <property type="protein sequence ID" value="CAL1714157.1"/>
    <property type="molecule type" value="Genomic_DNA"/>
</dbReference>
<evidence type="ECO:0000313" key="9">
    <source>
        <dbReference type="Proteomes" id="UP001497453"/>
    </source>
</evidence>
<feature type="region of interest" description="Disordered" evidence="6">
    <location>
        <begin position="58"/>
        <end position="105"/>
    </location>
</feature>
<evidence type="ECO:0000313" key="8">
    <source>
        <dbReference type="EMBL" id="CAL1714157.1"/>
    </source>
</evidence>
<feature type="compositionally biased region" description="Acidic residues" evidence="6">
    <location>
        <begin position="60"/>
        <end position="69"/>
    </location>
</feature>
<feature type="region of interest" description="Disordered" evidence="6">
    <location>
        <begin position="113"/>
        <end position="132"/>
    </location>
</feature>
<dbReference type="Gene3D" id="3.40.50.12650">
    <property type="match status" value="1"/>
</dbReference>
<name>A0ABP1E3Q0_9APHY</name>
<keyword evidence="5" id="KW-0539">Nucleus</keyword>
<dbReference type="InterPro" id="IPR036866">
    <property type="entry name" value="RibonucZ/Hydroxyglut_hydro"/>
</dbReference>
<comment type="subcellular location">
    <subcellularLocation>
        <location evidence="1">Nucleus</location>
    </subcellularLocation>
</comment>
<evidence type="ECO:0000256" key="5">
    <source>
        <dbReference type="ARBA" id="ARBA00023242"/>
    </source>
</evidence>
<dbReference type="SUPFAM" id="SSF56281">
    <property type="entry name" value="Metallo-hydrolase/oxidoreductase"/>
    <property type="match status" value="1"/>
</dbReference>
<dbReference type="CDD" id="cd16273">
    <property type="entry name" value="SNM1A-1C-like_MBL-fold"/>
    <property type="match status" value="1"/>
</dbReference>
<sequence>MSKKRKEVSQSTTLLDFFGKGGPVTNKKPKTQIPRQNCSKNVPVKREHFSVAPEDIIVIDSDDENENDVPDASSDVELVDCPPTTAHSRPLSPHSTNSRQDAPHGRRFVRTEPNQFQPAEVSNESFGEPSLLSTSRNRATSFEYSGAFGTPTLLLPQEPSSLGNNDIRNNESLSEEQTNVAMDCPSSFTPAKRDVPREQATAMGTPSYEIPDFNVNNQKGPDVIDISDDEWGTGDDETALVETELDPGTDIPYGQADIDLTLDEDVEDQNVEDSSCPICGFIFDEISTEDIQAHVNTCLDGDPGPSRLKGSTPSGPLRTLSSLRTRSLEAMASLRASVDIDLCEETEDVKPGGSNAFSVIMNGYKENEAWKEASVAEDPNFRPVKGNGGRRKAPFYKVMTGMPIAVDAFRYGTIPGITAYFLTHAHSDHYTNLSANWKSGPIYCSEGTANLIKHMLGVDPQWVHPLPMDVPTIIPNTGGVQVTLIEANHCPGSCLFLFEGKQTVNAGDSAYKSHFVGSSRVFRYLHCGDFRASPQHVLHPAVKGKRLDHVYLDTTYLDPRYCFPPQPQVISACAELARRLVTGSPVSNASNGKIRNMTGWFVKKEETNSTGVPPSQGKTLVVVGTYSIGKERIVKAIAKTLQTKVYCDSRKTAILRCQSDPELHDLLTTDPIEAGVHLVPLGVIASDKLKLYVERWKGHFTKAVGFRPTGWTYSQPNGSEALPSVATVISRSQQRTFTYANLNPMKNSTAALQVYGVPYSEHSSFFELTCFALSLDWGRMIATVNVGSELSRGKMAKWVEKWETEKKKRGKVEVISYRQPDYW</sequence>
<dbReference type="Pfam" id="PF07522">
    <property type="entry name" value="DRMBL"/>
    <property type="match status" value="1"/>
</dbReference>
<proteinExistence type="inferred from homology"/>
<dbReference type="Proteomes" id="UP001497453">
    <property type="component" value="Chromosome 8"/>
</dbReference>
<dbReference type="PANTHER" id="PTHR23240:SF6">
    <property type="entry name" value="DNA CROSS-LINK REPAIR 1A PROTEIN"/>
    <property type="match status" value="1"/>
</dbReference>
<evidence type="ECO:0000256" key="2">
    <source>
        <dbReference type="ARBA" id="ARBA00010304"/>
    </source>
</evidence>
<dbReference type="Gene3D" id="3.60.15.10">
    <property type="entry name" value="Ribonuclease Z/Hydroxyacylglutathione hydrolase-like"/>
    <property type="match status" value="1"/>
</dbReference>
<dbReference type="InterPro" id="IPR011084">
    <property type="entry name" value="DRMBL"/>
</dbReference>
<evidence type="ECO:0000256" key="1">
    <source>
        <dbReference type="ARBA" id="ARBA00004123"/>
    </source>
</evidence>
<accession>A0ABP1E3Q0</accession>